<accession>A0A9W7XP59</accession>
<sequence length="134" mass="14792">MKSTDIRVSHPYFRVKRGLLTVFVDASSNDTVLTTKRRLVSILKEHGGGDSDLMDVSEDSVRLLADVSPQQTGDAQPMDSACAQYRVLDDSAKIGAANLADDQIIYFVLRLANGIWEEPSVEDYDAVEMDMGHN</sequence>
<name>A0A9W7XP59_9FUNG</name>
<gene>
    <name evidence="1" type="ORF">LPJ64_001859</name>
</gene>
<dbReference type="EMBL" id="JANBOH010000052">
    <property type="protein sequence ID" value="KAJ1646687.1"/>
    <property type="molecule type" value="Genomic_DNA"/>
</dbReference>
<comment type="caution">
    <text evidence="1">The sequence shown here is derived from an EMBL/GenBank/DDBJ whole genome shotgun (WGS) entry which is preliminary data.</text>
</comment>
<evidence type="ECO:0000313" key="1">
    <source>
        <dbReference type="EMBL" id="KAJ1646687.1"/>
    </source>
</evidence>
<keyword evidence="2" id="KW-1185">Reference proteome</keyword>
<reference evidence="1" key="1">
    <citation type="submission" date="2022-07" db="EMBL/GenBank/DDBJ databases">
        <title>Phylogenomic reconstructions and comparative analyses of Kickxellomycotina fungi.</title>
        <authorList>
            <person name="Reynolds N.K."/>
            <person name="Stajich J.E."/>
            <person name="Barry K."/>
            <person name="Grigoriev I.V."/>
            <person name="Crous P."/>
            <person name="Smith M.E."/>
        </authorList>
    </citation>
    <scope>NUCLEOTIDE SEQUENCE</scope>
    <source>
        <strain evidence="1">NBRC 105413</strain>
    </source>
</reference>
<dbReference type="AlphaFoldDB" id="A0A9W7XP59"/>
<protein>
    <submittedName>
        <fullName evidence="1">Uncharacterized protein</fullName>
    </submittedName>
</protein>
<dbReference type="Proteomes" id="UP001145021">
    <property type="component" value="Unassembled WGS sequence"/>
</dbReference>
<proteinExistence type="predicted"/>
<organism evidence="1 2">
    <name type="scientific">Coemansia asiatica</name>
    <dbReference type="NCBI Taxonomy" id="1052880"/>
    <lineage>
        <taxon>Eukaryota</taxon>
        <taxon>Fungi</taxon>
        <taxon>Fungi incertae sedis</taxon>
        <taxon>Zoopagomycota</taxon>
        <taxon>Kickxellomycotina</taxon>
        <taxon>Kickxellomycetes</taxon>
        <taxon>Kickxellales</taxon>
        <taxon>Kickxellaceae</taxon>
        <taxon>Coemansia</taxon>
    </lineage>
</organism>
<evidence type="ECO:0000313" key="2">
    <source>
        <dbReference type="Proteomes" id="UP001145021"/>
    </source>
</evidence>